<feature type="region of interest" description="Disordered" evidence="1">
    <location>
        <begin position="42"/>
        <end position="105"/>
    </location>
</feature>
<evidence type="ECO:0000313" key="2">
    <source>
        <dbReference type="EMBL" id="TNN21490.1"/>
    </source>
</evidence>
<accession>A0A4Z2DZ26</accession>
<gene>
    <name evidence="2" type="ORF">EYF80_068399</name>
</gene>
<organism evidence="2 3">
    <name type="scientific">Liparis tanakae</name>
    <name type="common">Tanaka's snailfish</name>
    <dbReference type="NCBI Taxonomy" id="230148"/>
    <lineage>
        <taxon>Eukaryota</taxon>
        <taxon>Metazoa</taxon>
        <taxon>Chordata</taxon>
        <taxon>Craniata</taxon>
        <taxon>Vertebrata</taxon>
        <taxon>Euteleostomi</taxon>
        <taxon>Actinopterygii</taxon>
        <taxon>Neopterygii</taxon>
        <taxon>Teleostei</taxon>
        <taxon>Neoteleostei</taxon>
        <taxon>Acanthomorphata</taxon>
        <taxon>Eupercaria</taxon>
        <taxon>Perciformes</taxon>
        <taxon>Cottioidei</taxon>
        <taxon>Cottales</taxon>
        <taxon>Liparidae</taxon>
        <taxon>Liparis</taxon>
    </lineage>
</organism>
<comment type="caution">
    <text evidence="2">The sequence shown here is derived from an EMBL/GenBank/DDBJ whole genome shotgun (WGS) entry which is preliminary data.</text>
</comment>
<feature type="compositionally biased region" description="Polar residues" evidence="1">
    <location>
        <begin position="46"/>
        <end position="62"/>
    </location>
</feature>
<evidence type="ECO:0000313" key="3">
    <source>
        <dbReference type="Proteomes" id="UP000314294"/>
    </source>
</evidence>
<sequence>MAVLERFPPEPPLEVRFPADGVRFRLVRLRLLRLLWNVLMKLRPQSPRNQKSTKVPDSNRPVTLSRPLNKYNQEAPHHPDPRHRPAHTGRRRRTPQPEQQDNNSI</sequence>
<keyword evidence="3" id="KW-1185">Reference proteome</keyword>
<name>A0A4Z2DZ26_9TELE</name>
<dbReference type="Proteomes" id="UP000314294">
    <property type="component" value="Unassembled WGS sequence"/>
</dbReference>
<evidence type="ECO:0000256" key="1">
    <source>
        <dbReference type="SAM" id="MobiDB-lite"/>
    </source>
</evidence>
<proteinExistence type="predicted"/>
<feature type="compositionally biased region" description="Polar residues" evidence="1">
    <location>
        <begin position="96"/>
        <end position="105"/>
    </location>
</feature>
<protein>
    <submittedName>
        <fullName evidence="2">Uncharacterized protein</fullName>
    </submittedName>
</protein>
<dbReference type="EMBL" id="SRLO01027663">
    <property type="protein sequence ID" value="TNN21490.1"/>
    <property type="molecule type" value="Genomic_DNA"/>
</dbReference>
<feature type="compositionally biased region" description="Basic residues" evidence="1">
    <location>
        <begin position="84"/>
        <end position="94"/>
    </location>
</feature>
<dbReference type="AlphaFoldDB" id="A0A4Z2DZ26"/>
<reference evidence="2 3" key="1">
    <citation type="submission" date="2019-03" db="EMBL/GenBank/DDBJ databases">
        <title>First draft genome of Liparis tanakae, snailfish: a comprehensive survey of snailfish specific genes.</title>
        <authorList>
            <person name="Kim W."/>
            <person name="Song I."/>
            <person name="Jeong J.-H."/>
            <person name="Kim D."/>
            <person name="Kim S."/>
            <person name="Ryu S."/>
            <person name="Song J.Y."/>
            <person name="Lee S.K."/>
        </authorList>
    </citation>
    <scope>NUCLEOTIDE SEQUENCE [LARGE SCALE GENOMIC DNA]</scope>
    <source>
        <tissue evidence="2">Muscle</tissue>
    </source>
</reference>